<dbReference type="Proteomes" id="UP000693970">
    <property type="component" value="Unassembled WGS sequence"/>
</dbReference>
<comment type="caution">
    <text evidence="1">The sequence shown here is derived from an EMBL/GenBank/DDBJ whole genome shotgun (WGS) entry which is preliminary data.</text>
</comment>
<accession>A0A9K3KWL1</accession>
<proteinExistence type="predicted"/>
<dbReference type="OrthoDB" id="10614352at2759"/>
<protein>
    <submittedName>
        <fullName evidence="1">Uncharacterized protein</fullName>
    </submittedName>
</protein>
<reference evidence="1" key="1">
    <citation type="journal article" date="2021" name="Sci. Rep.">
        <title>Diploid genomic architecture of Nitzschia inconspicua, an elite biomass production diatom.</title>
        <authorList>
            <person name="Oliver A."/>
            <person name="Podell S."/>
            <person name="Pinowska A."/>
            <person name="Traller J.C."/>
            <person name="Smith S.R."/>
            <person name="McClure R."/>
            <person name="Beliaev A."/>
            <person name="Bohutskyi P."/>
            <person name="Hill E.A."/>
            <person name="Rabines A."/>
            <person name="Zheng H."/>
            <person name="Allen L.Z."/>
            <person name="Kuo A."/>
            <person name="Grigoriev I.V."/>
            <person name="Allen A.E."/>
            <person name="Hazlebeck D."/>
            <person name="Allen E.E."/>
        </authorList>
    </citation>
    <scope>NUCLEOTIDE SEQUENCE</scope>
    <source>
        <strain evidence="1">Hildebrandi</strain>
    </source>
</reference>
<dbReference type="EMBL" id="JAGRRH010000018">
    <property type="protein sequence ID" value="KAG7350797.1"/>
    <property type="molecule type" value="Genomic_DNA"/>
</dbReference>
<evidence type="ECO:0000313" key="1">
    <source>
        <dbReference type="EMBL" id="KAG7350797.1"/>
    </source>
</evidence>
<organism evidence="1 2">
    <name type="scientific">Nitzschia inconspicua</name>
    <dbReference type="NCBI Taxonomy" id="303405"/>
    <lineage>
        <taxon>Eukaryota</taxon>
        <taxon>Sar</taxon>
        <taxon>Stramenopiles</taxon>
        <taxon>Ochrophyta</taxon>
        <taxon>Bacillariophyta</taxon>
        <taxon>Bacillariophyceae</taxon>
        <taxon>Bacillariophycidae</taxon>
        <taxon>Bacillariales</taxon>
        <taxon>Bacillariaceae</taxon>
        <taxon>Nitzschia</taxon>
    </lineage>
</organism>
<sequence>MCLPDELQFTKYVLPQSARVRTTRHHWSHQAGVFKQSLQAITECDRESYIVCKECTGSQLRHAVLHQRIPPKRDLPSSYLLQTAGLFLNRLGYSRKKPRAVVFGPPSLGGANFRPLYDKQGSRQVELILKHLRTPSGVDDHLRIALAWTQRLSGISYSILENPDDPLPHLETVFFPSVRAYPTATNSKFELQEKHCTPLQRVNDTHIMDIVLSSHIFTPAQIRQINYCRLYLQVHTIADLGTAGGTHMGRAFIHGETTVTSSTSAELEIITPLGQCTTLEPMQTSMQVMV</sequence>
<name>A0A9K3KWL1_9STRA</name>
<reference evidence="1" key="2">
    <citation type="submission" date="2021-04" db="EMBL/GenBank/DDBJ databases">
        <authorList>
            <person name="Podell S."/>
        </authorList>
    </citation>
    <scope>NUCLEOTIDE SEQUENCE</scope>
    <source>
        <strain evidence="1">Hildebrandi</strain>
    </source>
</reference>
<evidence type="ECO:0000313" key="2">
    <source>
        <dbReference type="Proteomes" id="UP000693970"/>
    </source>
</evidence>
<gene>
    <name evidence="1" type="ORF">IV203_010157</name>
</gene>
<keyword evidence="2" id="KW-1185">Reference proteome</keyword>
<dbReference type="AlphaFoldDB" id="A0A9K3KWL1"/>